<comment type="caution">
    <text evidence="2">The sequence shown here is derived from an EMBL/GenBank/DDBJ whole genome shotgun (WGS) entry which is preliminary data.</text>
</comment>
<dbReference type="AlphaFoldDB" id="A0A367EW11"/>
<dbReference type="Proteomes" id="UP000252914">
    <property type="component" value="Unassembled WGS sequence"/>
</dbReference>
<evidence type="ECO:0000313" key="2">
    <source>
        <dbReference type="EMBL" id="RCG21577.1"/>
    </source>
</evidence>
<evidence type="ECO:0000313" key="3">
    <source>
        <dbReference type="Proteomes" id="UP000252914"/>
    </source>
</evidence>
<protein>
    <recommendedName>
        <fullName evidence="1">DUF6917 domain-containing protein</fullName>
    </recommendedName>
</protein>
<keyword evidence="3" id="KW-1185">Reference proteome</keyword>
<accession>A0A367EW11</accession>
<reference evidence="2 3" key="1">
    <citation type="submission" date="2018-06" db="EMBL/GenBank/DDBJ databases">
        <title>Streptomyces reniochalinae sp. nov. and Streptomyces diacarnus sp. nov. from marine sponges.</title>
        <authorList>
            <person name="Li L."/>
        </authorList>
    </citation>
    <scope>NUCLEOTIDE SEQUENCE [LARGE SCALE GENOMIC DNA]</scope>
    <source>
        <strain evidence="2 3">LHW51701</strain>
    </source>
</reference>
<gene>
    <name evidence="2" type="ORF">DTL70_18040</name>
</gene>
<evidence type="ECO:0000259" key="1">
    <source>
        <dbReference type="Pfam" id="PF21891"/>
    </source>
</evidence>
<dbReference type="Pfam" id="PF21891">
    <property type="entry name" value="DUF6917"/>
    <property type="match status" value="1"/>
</dbReference>
<proteinExistence type="predicted"/>
<sequence>MRENGAKRSVHGALVKVLLHRRTERGMSLEPYASRCVRRGEVHELVTTDHRETAPGTRIDRVGFLGFVELSCAGVLDRGDDVWIGGVHVGTVLGFDACHFPNHYNILIDAGRLLTGEDLKLGPELSISFTQAG</sequence>
<organism evidence="2 3">
    <name type="scientific">Streptomyces diacarni</name>
    <dbReference type="NCBI Taxonomy" id="2800381"/>
    <lineage>
        <taxon>Bacteria</taxon>
        <taxon>Bacillati</taxon>
        <taxon>Actinomycetota</taxon>
        <taxon>Actinomycetes</taxon>
        <taxon>Kitasatosporales</taxon>
        <taxon>Streptomycetaceae</taxon>
        <taxon>Streptomyces</taxon>
    </lineage>
</organism>
<dbReference type="EMBL" id="QOIN01000046">
    <property type="protein sequence ID" value="RCG21577.1"/>
    <property type="molecule type" value="Genomic_DNA"/>
</dbReference>
<dbReference type="InterPro" id="IPR054210">
    <property type="entry name" value="DUF6917"/>
</dbReference>
<feature type="domain" description="DUF6917" evidence="1">
    <location>
        <begin position="5"/>
        <end position="129"/>
    </location>
</feature>
<name>A0A367EW11_9ACTN</name>